<dbReference type="Proteomes" id="UP000276776">
    <property type="component" value="Unassembled WGS sequence"/>
</dbReference>
<reference evidence="1 2" key="2">
    <citation type="submission" date="2018-11" db="EMBL/GenBank/DDBJ databases">
        <authorList>
            <consortium name="Pathogen Informatics"/>
        </authorList>
    </citation>
    <scope>NUCLEOTIDE SEQUENCE [LARGE SCALE GENOMIC DNA]</scope>
</reference>
<dbReference type="OrthoDB" id="10437849at2759"/>
<dbReference type="EMBL" id="UYYF01000635">
    <property type="protein sequence ID" value="VDM98787.1"/>
    <property type="molecule type" value="Genomic_DNA"/>
</dbReference>
<keyword evidence="2" id="KW-1185">Reference proteome</keyword>
<dbReference type="AlphaFoldDB" id="A0A0N5CR42"/>
<accession>A0A0N5CR42</accession>
<evidence type="ECO:0000313" key="2">
    <source>
        <dbReference type="Proteomes" id="UP000276776"/>
    </source>
</evidence>
<dbReference type="WBParaSite" id="TCLT_0000269201-mRNA-1">
    <property type="protein sequence ID" value="TCLT_0000269201-mRNA-1"/>
    <property type="gene ID" value="TCLT_0000269201"/>
</dbReference>
<gene>
    <name evidence="1" type="ORF">TCLT_LOCUS2693</name>
</gene>
<reference evidence="3" key="1">
    <citation type="submission" date="2017-02" db="UniProtKB">
        <authorList>
            <consortium name="WormBaseParasite"/>
        </authorList>
    </citation>
    <scope>IDENTIFICATION</scope>
</reference>
<proteinExistence type="predicted"/>
<evidence type="ECO:0000313" key="1">
    <source>
        <dbReference type="EMBL" id="VDM98787.1"/>
    </source>
</evidence>
<organism evidence="3">
    <name type="scientific">Thelazia callipaeda</name>
    <name type="common">Oriental eyeworm</name>
    <name type="synonym">Parasitic nematode</name>
    <dbReference type="NCBI Taxonomy" id="103827"/>
    <lineage>
        <taxon>Eukaryota</taxon>
        <taxon>Metazoa</taxon>
        <taxon>Ecdysozoa</taxon>
        <taxon>Nematoda</taxon>
        <taxon>Chromadorea</taxon>
        <taxon>Rhabditida</taxon>
        <taxon>Spirurina</taxon>
        <taxon>Spiruromorpha</taxon>
        <taxon>Thelazioidea</taxon>
        <taxon>Thelaziidae</taxon>
        <taxon>Thelazia</taxon>
    </lineage>
</organism>
<protein>
    <submittedName>
        <fullName evidence="3">DUF86 domain-containing protein</fullName>
    </submittedName>
</protein>
<sequence>MGRLKAVISHIRADINRKIRWNAQYGGEILDFILKHLSSEEITPTLPSSVLTK</sequence>
<name>A0A0N5CR42_THECL</name>
<evidence type="ECO:0000313" key="3">
    <source>
        <dbReference type="WBParaSite" id="TCLT_0000269201-mRNA-1"/>
    </source>
</evidence>